<dbReference type="EMBL" id="JABCJD010000011">
    <property type="protein sequence ID" value="NVO29179.1"/>
    <property type="molecule type" value="Genomic_DNA"/>
</dbReference>
<name>A0ABX2PL02_9RHOB</name>
<gene>
    <name evidence="1" type="ORF">HJ526_17285</name>
</gene>
<dbReference type="Proteomes" id="UP000523601">
    <property type="component" value="Unassembled WGS sequence"/>
</dbReference>
<reference evidence="1 2" key="1">
    <citation type="submission" date="2020-04" db="EMBL/GenBank/DDBJ databases">
        <title>Donghicola sp., a member of the Rhodobacteraceae family isolated from mangrove forest in Thailand.</title>
        <authorList>
            <person name="Charoenyingcharoen P."/>
            <person name="Yukphan P."/>
        </authorList>
    </citation>
    <scope>NUCLEOTIDE SEQUENCE [LARGE SCALE GENOMIC DNA]</scope>
    <source>
        <strain evidence="1 2">C2-DW-16</strain>
    </source>
</reference>
<evidence type="ECO:0008006" key="3">
    <source>
        <dbReference type="Google" id="ProtNLM"/>
    </source>
</evidence>
<sequence length="419" mass="47043">MPQALRHYGLQARQRIFCPHLQASLNSLRLEEATAAFATAELVREFIWFCFGQRNWRQLCDLREKTAGPFLEAVGPEVWDLFFIAGLRQQERGLMQPENAPLLRQELERHLSRFTSIWPQEVARAALYSALLAHMRGDVAEARSAIGTHVGQVPLCGPLRAMATILPPATKQEVDLGQIDVVQHSVARNVLLLSCDASYFATYYAPLAQSFLRSAEGGDWGIHLHCIGFDPRQSHRLEGLGQSVGLSLDHTPIRPSPVNWKGAYCASARYLYAPLYLSLYERLLVSDIDGLFPAPLQTSEVMDTSLDLVFSSKTLCHPSRQMYALPWNMIAAGCTLFNATLLARQFANRVAGYLAAIFQSPEERPSTWFADQIALFYCLDEMGADLRFTQFRTVPFQQAGNWEQFKGVSEKLEFVKAPA</sequence>
<protein>
    <recommendedName>
        <fullName evidence="3">Nucleotide-diphospho-sugar transferase</fullName>
    </recommendedName>
</protein>
<comment type="caution">
    <text evidence="1">The sequence shown here is derived from an EMBL/GenBank/DDBJ whole genome shotgun (WGS) entry which is preliminary data.</text>
</comment>
<keyword evidence="2" id="KW-1185">Reference proteome</keyword>
<organism evidence="1 2">
    <name type="scientific">Donghicola mangrovi</name>
    <dbReference type="NCBI Taxonomy" id="2729614"/>
    <lineage>
        <taxon>Bacteria</taxon>
        <taxon>Pseudomonadati</taxon>
        <taxon>Pseudomonadota</taxon>
        <taxon>Alphaproteobacteria</taxon>
        <taxon>Rhodobacterales</taxon>
        <taxon>Roseobacteraceae</taxon>
        <taxon>Donghicola</taxon>
    </lineage>
</organism>
<evidence type="ECO:0000313" key="1">
    <source>
        <dbReference type="EMBL" id="NVO29179.1"/>
    </source>
</evidence>
<evidence type="ECO:0000313" key="2">
    <source>
        <dbReference type="Proteomes" id="UP000523601"/>
    </source>
</evidence>
<proteinExistence type="predicted"/>
<dbReference type="RefSeq" id="WP_176855870.1">
    <property type="nucleotide sequence ID" value="NZ_JABCJD010000011.1"/>
</dbReference>
<accession>A0ABX2PL02</accession>